<evidence type="ECO:0000313" key="3">
    <source>
        <dbReference type="Proteomes" id="UP000078544"/>
    </source>
</evidence>
<evidence type="ECO:0000313" key="2">
    <source>
        <dbReference type="EMBL" id="KZZ98792.1"/>
    </source>
</evidence>
<reference evidence="2 3" key="1">
    <citation type="journal article" date="2016" name="Genome Biol. Evol.">
        <title>Divergent and convergent evolution of fungal pathogenicity.</title>
        <authorList>
            <person name="Shang Y."/>
            <person name="Xiao G."/>
            <person name="Zheng P."/>
            <person name="Cen K."/>
            <person name="Zhan S."/>
            <person name="Wang C."/>
        </authorList>
    </citation>
    <scope>NUCLEOTIDE SEQUENCE [LARGE SCALE GENOMIC DNA]</scope>
    <source>
        <strain evidence="2 3">RCEF 2490</strain>
    </source>
</reference>
<feature type="compositionally biased region" description="Low complexity" evidence="1">
    <location>
        <begin position="232"/>
        <end position="242"/>
    </location>
</feature>
<accession>A0A162IV01</accession>
<comment type="caution">
    <text evidence="2">The sequence shown here is derived from an EMBL/GenBank/DDBJ whole genome shotgun (WGS) entry which is preliminary data.</text>
</comment>
<feature type="compositionally biased region" description="Polar residues" evidence="1">
    <location>
        <begin position="39"/>
        <end position="53"/>
    </location>
</feature>
<dbReference type="OrthoDB" id="1714508at2759"/>
<dbReference type="GO" id="GO:0005634">
    <property type="term" value="C:nucleus"/>
    <property type="evidence" value="ECO:0007669"/>
    <property type="project" value="TreeGrafter"/>
</dbReference>
<feature type="compositionally biased region" description="Basic and acidic residues" evidence="1">
    <location>
        <begin position="214"/>
        <end position="224"/>
    </location>
</feature>
<dbReference type="PANTHER" id="PTHR13464:SF0">
    <property type="entry name" value="SAP30-BINDING PROTEIN"/>
    <property type="match status" value="1"/>
</dbReference>
<dbReference type="EMBL" id="AZGY01000004">
    <property type="protein sequence ID" value="KZZ98792.1"/>
    <property type="molecule type" value="Genomic_DNA"/>
</dbReference>
<dbReference type="PANTHER" id="PTHR13464">
    <property type="entry name" value="TRANSCRIPTIONAL REGULATOR PROTEIN HCNGP"/>
    <property type="match status" value="1"/>
</dbReference>
<feature type="compositionally biased region" description="Basic and acidic residues" evidence="1">
    <location>
        <begin position="249"/>
        <end position="259"/>
    </location>
</feature>
<dbReference type="STRING" id="1081109.A0A162IV01"/>
<sequence>MAGLVSYASSDDEEEEEEDGISPEVVSTEVKANKKSSDFKTNAQENDIGQTSLIHHPSEEQATQGLSSELVIGPVPLGPSLPSSESLPQEDGTVNLDSTPSSPYSSNRALLHELTLPSVPNLDIPMSPPGSPPPAINQKFQQFLDLKRKGTHFNSKLELSTALRNPSLADKLLAFVDLSGAAQYETTLPSDLYDPGGFPSWAFRESLRKSRDALAKEKGEEKPVVRGVEFVSSSGTSSSSGGAIPSVEPRADKRASGWK</sequence>
<protein>
    <submittedName>
        <fullName evidence="2">HCNGP-like protein</fullName>
    </submittedName>
</protein>
<feature type="region of interest" description="Disordered" evidence="1">
    <location>
        <begin position="1"/>
        <end position="106"/>
    </location>
</feature>
<keyword evidence="3" id="KW-1185">Reference proteome</keyword>
<feature type="compositionally biased region" description="Acidic residues" evidence="1">
    <location>
        <begin position="10"/>
        <end position="21"/>
    </location>
</feature>
<organism evidence="2 3">
    <name type="scientific">Moelleriella libera RCEF 2490</name>
    <dbReference type="NCBI Taxonomy" id="1081109"/>
    <lineage>
        <taxon>Eukaryota</taxon>
        <taxon>Fungi</taxon>
        <taxon>Dikarya</taxon>
        <taxon>Ascomycota</taxon>
        <taxon>Pezizomycotina</taxon>
        <taxon>Sordariomycetes</taxon>
        <taxon>Hypocreomycetidae</taxon>
        <taxon>Hypocreales</taxon>
        <taxon>Clavicipitaceae</taxon>
        <taxon>Moelleriella</taxon>
    </lineage>
</organism>
<feature type="region of interest" description="Disordered" evidence="1">
    <location>
        <begin position="214"/>
        <end position="259"/>
    </location>
</feature>
<evidence type="ECO:0000256" key="1">
    <source>
        <dbReference type="SAM" id="MobiDB-lite"/>
    </source>
</evidence>
<feature type="compositionally biased region" description="Polar residues" evidence="1">
    <location>
        <begin position="95"/>
        <end position="106"/>
    </location>
</feature>
<dbReference type="Pfam" id="PF07818">
    <property type="entry name" value="HCNGP"/>
    <property type="match status" value="1"/>
</dbReference>
<feature type="compositionally biased region" description="Low complexity" evidence="1">
    <location>
        <begin position="70"/>
        <end position="87"/>
    </location>
</feature>
<dbReference type="Proteomes" id="UP000078544">
    <property type="component" value="Unassembled WGS sequence"/>
</dbReference>
<name>A0A162IV01_9HYPO</name>
<proteinExistence type="predicted"/>
<dbReference type="InterPro" id="IPR012479">
    <property type="entry name" value="SAP30BP"/>
</dbReference>
<dbReference type="AlphaFoldDB" id="A0A162IV01"/>
<dbReference type="GO" id="GO:0006355">
    <property type="term" value="P:regulation of DNA-templated transcription"/>
    <property type="evidence" value="ECO:0007669"/>
    <property type="project" value="InterPro"/>
</dbReference>
<gene>
    <name evidence="2" type="ORF">AAL_02343</name>
</gene>